<evidence type="ECO:0000256" key="12">
    <source>
        <dbReference type="RuleBase" id="RU000679"/>
    </source>
</evidence>
<dbReference type="InterPro" id="IPR001873">
    <property type="entry name" value="ENaC"/>
</dbReference>
<keyword evidence="7" id="KW-0915">Sodium</keyword>
<dbReference type="PANTHER" id="PTHR11690:SF237">
    <property type="entry name" value="PICKPOCKET 16-RELATED"/>
    <property type="match status" value="1"/>
</dbReference>
<name>A0A336M195_CULSO</name>
<accession>A0A336M195</accession>
<evidence type="ECO:0000256" key="2">
    <source>
        <dbReference type="ARBA" id="ARBA00007193"/>
    </source>
</evidence>
<evidence type="ECO:0000256" key="9">
    <source>
        <dbReference type="ARBA" id="ARBA00023136"/>
    </source>
</evidence>
<keyword evidence="6 13" id="KW-1133">Transmembrane helix</keyword>
<comment type="subcellular location">
    <subcellularLocation>
        <location evidence="1">Membrane</location>
        <topology evidence="1">Multi-pass membrane protein</topology>
    </subcellularLocation>
</comment>
<evidence type="ECO:0000256" key="5">
    <source>
        <dbReference type="ARBA" id="ARBA00022692"/>
    </source>
</evidence>
<evidence type="ECO:0000256" key="11">
    <source>
        <dbReference type="ARBA" id="ARBA00023303"/>
    </source>
</evidence>
<dbReference type="GO" id="GO:0005886">
    <property type="term" value="C:plasma membrane"/>
    <property type="evidence" value="ECO:0007669"/>
    <property type="project" value="TreeGrafter"/>
</dbReference>
<dbReference type="EMBL" id="UFQT01000309">
    <property type="protein sequence ID" value="SSX23101.1"/>
    <property type="molecule type" value="Genomic_DNA"/>
</dbReference>
<feature type="transmembrane region" description="Helical" evidence="13">
    <location>
        <begin position="55"/>
        <end position="76"/>
    </location>
</feature>
<dbReference type="OMA" id="HFDYDVQ"/>
<keyword evidence="10 12" id="KW-0739">Sodium transport</keyword>
<gene>
    <name evidence="14" type="primary">CSON008191</name>
</gene>
<keyword evidence="4 12" id="KW-0894">Sodium channel</keyword>
<evidence type="ECO:0000256" key="7">
    <source>
        <dbReference type="ARBA" id="ARBA00023053"/>
    </source>
</evidence>
<evidence type="ECO:0000256" key="10">
    <source>
        <dbReference type="ARBA" id="ARBA00023201"/>
    </source>
</evidence>
<reference evidence="14" key="1">
    <citation type="submission" date="2018-07" db="EMBL/GenBank/DDBJ databases">
        <authorList>
            <person name="Quirk P.G."/>
            <person name="Krulwich T.A."/>
        </authorList>
    </citation>
    <scope>NUCLEOTIDE SEQUENCE</scope>
</reference>
<dbReference type="Pfam" id="PF00858">
    <property type="entry name" value="ASC"/>
    <property type="match status" value="1"/>
</dbReference>
<evidence type="ECO:0000256" key="3">
    <source>
        <dbReference type="ARBA" id="ARBA00022448"/>
    </source>
</evidence>
<evidence type="ECO:0000256" key="13">
    <source>
        <dbReference type="SAM" id="Phobius"/>
    </source>
</evidence>
<evidence type="ECO:0000256" key="4">
    <source>
        <dbReference type="ARBA" id="ARBA00022461"/>
    </source>
</evidence>
<dbReference type="VEuPathDB" id="VectorBase:CSON008191"/>
<dbReference type="Gene3D" id="2.60.470.10">
    <property type="entry name" value="Acid-sensing ion channels like domains"/>
    <property type="match status" value="1"/>
</dbReference>
<evidence type="ECO:0000256" key="1">
    <source>
        <dbReference type="ARBA" id="ARBA00004141"/>
    </source>
</evidence>
<dbReference type="Gene3D" id="1.10.287.770">
    <property type="entry name" value="YojJ-like"/>
    <property type="match status" value="1"/>
</dbReference>
<evidence type="ECO:0000256" key="6">
    <source>
        <dbReference type="ARBA" id="ARBA00022989"/>
    </source>
</evidence>
<keyword evidence="5 12" id="KW-0812">Transmembrane</keyword>
<dbReference type="AlphaFoldDB" id="A0A336M195"/>
<dbReference type="PANTHER" id="PTHR11690">
    <property type="entry name" value="AMILORIDE-SENSITIVE SODIUM CHANNEL-RELATED"/>
    <property type="match status" value="1"/>
</dbReference>
<keyword evidence="8 12" id="KW-0406">Ion transport</keyword>
<proteinExistence type="inferred from homology"/>
<comment type="similarity">
    <text evidence="2 12">Belongs to the amiloride-sensitive sodium channel (TC 1.A.6) family.</text>
</comment>
<keyword evidence="3 12" id="KW-0813">Transport</keyword>
<feature type="transmembrane region" description="Helical" evidence="13">
    <location>
        <begin position="441"/>
        <end position="470"/>
    </location>
</feature>
<protein>
    <submittedName>
        <fullName evidence="14">CSON008191 protein</fullName>
    </submittedName>
</protein>
<sequence length="551" mass="63022">MPLVAAGSASVNQPLKKYKIFWKAVKATFVEFAENTSVHGVQYIIDPKGNKCTKITWAFIVICFFMFANVLVNIFWERYKSNPTRVNVDTNHAPLNELNFPAVTICNIARMSYERASYVVDTMNLPPNINKDEMIRLLRLTDGFIDQLSDVNSTELEIMQTLLIQNRYDVYMTMQNLMVPCDNLLIRCRFGGDTIDCNRLFERSYTWQGYCCSFNIFIDKRENNIRKAMMSGIAGGLSMVISPLVEAKTISKVYTDGIKMYVHENDIYPSQSVAEKILPHQTETFVNIIPEETVSSDQIRQIPASTRGCVFSDEAPLKYFPEYKRYNCELEVEMDKTNAECGCLPFYLPDVKDMETCDFKKIECLSQKYEKMHSSEGKAQACPNQCNQLSYRATANSIELQPFEYTFDSFYDNLNSSHMVVHVYMSSQTFRRFRKDLLSNIILLVSNLGGVYSLFVGMSVLSFCEILYFYTVRLYKRYKIVKANEIFMRKNMKNAASKTIEKLKIVTPPPTGPLDNIKPFKRPNFSGNLQNNSQPGSGTSVNTVVVGGFIN</sequence>
<dbReference type="PRINTS" id="PR01078">
    <property type="entry name" value="AMINACHANNEL"/>
</dbReference>
<organism evidence="14">
    <name type="scientific">Culicoides sonorensis</name>
    <name type="common">Biting midge</name>
    <dbReference type="NCBI Taxonomy" id="179676"/>
    <lineage>
        <taxon>Eukaryota</taxon>
        <taxon>Metazoa</taxon>
        <taxon>Ecdysozoa</taxon>
        <taxon>Arthropoda</taxon>
        <taxon>Hexapoda</taxon>
        <taxon>Insecta</taxon>
        <taxon>Pterygota</taxon>
        <taxon>Neoptera</taxon>
        <taxon>Endopterygota</taxon>
        <taxon>Diptera</taxon>
        <taxon>Nematocera</taxon>
        <taxon>Chironomoidea</taxon>
        <taxon>Ceratopogonidae</taxon>
        <taxon>Ceratopogoninae</taxon>
        <taxon>Culicoides</taxon>
        <taxon>Monoculicoides</taxon>
    </lineage>
</organism>
<dbReference type="GO" id="GO:0015280">
    <property type="term" value="F:ligand-gated sodium channel activity"/>
    <property type="evidence" value="ECO:0007669"/>
    <property type="project" value="TreeGrafter"/>
</dbReference>
<keyword evidence="11 12" id="KW-0407">Ion channel</keyword>
<keyword evidence="9 13" id="KW-0472">Membrane</keyword>
<evidence type="ECO:0000313" key="14">
    <source>
        <dbReference type="EMBL" id="SSX23101.1"/>
    </source>
</evidence>
<evidence type="ECO:0000256" key="8">
    <source>
        <dbReference type="ARBA" id="ARBA00023065"/>
    </source>
</evidence>